<feature type="compositionally biased region" description="Pro residues" evidence="1">
    <location>
        <begin position="343"/>
        <end position="352"/>
    </location>
</feature>
<feature type="compositionally biased region" description="Polar residues" evidence="1">
    <location>
        <begin position="704"/>
        <end position="723"/>
    </location>
</feature>
<feature type="region of interest" description="Disordered" evidence="1">
    <location>
        <begin position="476"/>
        <end position="528"/>
    </location>
</feature>
<dbReference type="EMBL" id="QEAN01000095">
    <property type="protein sequence ID" value="TPX48727.1"/>
    <property type="molecule type" value="Genomic_DNA"/>
</dbReference>
<sequence>MLEDISSDNDVPWLAGTQSTYPFAQWIHSQAPFMSTPFGTIHPQRTSQAEAPENLATRQSVVPRITRMEMPSSFSLSQTDTRSAALSNVSRDNQSSGMMTTTQSQRRNDSVATSSNNTQFLRSPLQPSAQVNGRSSSNARTNNRHKPSSSSATRVHYISNTNNFYDDDTQLSQSSTQPLFASPHARDAQSFINSDSMQSTKSPTSLALAEEIQENEMAKKNKWPLPRPTNASSFKGEYSVAATTKQSHRQPTRPTRHSQSAPSSSRAPIFQNGGDESEDYDGWSDDDITTQDDLKPDPDLLAKHNGKAAIPSYEHELDKGGKVFEEDKLSRASWSVSDTSTPPSEPGTPPPPRRQRRAAALAAAYVYQQPFESIVGPNGVPSFRMSRRQDTITTTVSTTTAEYVDINGAGHSSAVENHAKIMNGRDEIRGEHEGATHNDDAVEDGSNIYIGDITGITRAEGDESPAAFNDSLQQHLPDLPTQHIPHNASDAGNRIKDDHCDSSDADRENQRAGFNDSKEERTTVVSTDPVRPSRLLTVEASFTISSDSNGGAPTRPTPSPTPATATPASSAASTQAKEKRLTKVIKKSTIFRIDGLPRNTTREHFREMFRALGATRTHLFMVGGEASYGVAGIPASVLRGFESRMGEGVYLGISRLSYREAKDDEVPPVSASNPGSGSGTGLQCSNNRTERGSSSTGGDSSGTPATLGNESSSMASSLSRPHTNTQMNMHTVSAGTQVTTAIHTRTGTSSAINNGDKNKRKTNWELESYTNEGADDVRPEDLRRPGAQ</sequence>
<organism evidence="2 3">
    <name type="scientific">Synchytrium endobioticum</name>
    <dbReference type="NCBI Taxonomy" id="286115"/>
    <lineage>
        <taxon>Eukaryota</taxon>
        <taxon>Fungi</taxon>
        <taxon>Fungi incertae sedis</taxon>
        <taxon>Chytridiomycota</taxon>
        <taxon>Chytridiomycota incertae sedis</taxon>
        <taxon>Chytridiomycetes</taxon>
        <taxon>Synchytriales</taxon>
        <taxon>Synchytriaceae</taxon>
        <taxon>Synchytrium</taxon>
    </lineage>
</organism>
<dbReference type="VEuPathDB" id="FungiDB:SeMB42_g02877"/>
<feature type="compositionally biased region" description="Basic and acidic residues" evidence="1">
    <location>
        <begin position="775"/>
        <end position="788"/>
    </location>
</feature>
<evidence type="ECO:0000313" key="3">
    <source>
        <dbReference type="Proteomes" id="UP000317494"/>
    </source>
</evidence>
<feature type="region of interest" description="Disordered" evidence="1">
    <location>
        <begin position="240"/>
        <end position="303"/>
    </location>
</feature>
<comment type="caution">
    <text evidence="2">The sequence shown here is derived from an EMBL/GenBank/DDBJ whole genome shotgun (WGS) entry which is preliminary data.</text>
</comment>
<accession>A0A507DBI9</accession>
<dbReference type="Proteomes" id="UP000317494">
    <property type="component" value="Unassembled WGS sequence"/>
</dbReference>
<feature type="compositionally biased region" description="Low complexity" evidence="1">
    <location>
        <begin position="562"/>
        <end position="574"/>
    </location>
</feature>
<feature type="region of interest" description="Disordered" evidence="1">
    <location>
        <begin position="767"/>
        <end position="788"/>
    </location>
</feature>
<feature type="compositionally biased region" description="Polar residues" evidence="1">
    <location>
        <begin position="542"/>
        <end position="551"/>
    </location>
</feature>
<feature type="region of interest" description="Disordered" evidence="1">
    <location>
        <begin position="662"/>
        <end position="723"/>
    </location>
</feature>
<feature type="compositionally biased region" description="Polar residues" evidence="1">
    <location>
        <begin position="257"/>
        <end position="266"/>
    </location>
</feature>
<evidence type="ECO:0000313" key="2">
    <source>
        <dbReference type="EMBL" id="TPX48727.1"/>
    </source>
</evidence>
<feature type="compositionally biased region" description="Polar residues" evidence="1">
    <location>
        <begin position="332"/>
        <end position="341"/>
    </location>
</feature>
<dbReference type="AlphaFoldDB" id="A0A507DBI9"/>
<feature type="compositionally biased region" description="Polar residues" evidence="1">
    <location>
        <begin position="72"/>
        <end position="141"/>
    </location>
</feature>
<feature type="compositionally biased region" description="Low complexity" evidence="1">
    <location>
        <begin position="692"/>
        <end position="703"/>
    </location>
</feature>
<feature type="compositionally biased region" description="Acidic residues" evidence="1">
    <location>
        <begin position="275"/>
        <end position="290"/>
    </location>
</feature>
<gene>
    <name evidence="2" type="ORF">SeMB42_g02877</name>
</gene>
<protein>
    <submittedName>
        <fullName evidence="2">Uncharacterized protein</fullName>
    </submittedName>
</protein>
<proteinExistence type="predicted"/>
<feature type="region of interest" description="Disordered" evidence="1">
    <location>
        <begin position="69"/>
        <end position="185"/>
    </location>
</feature>
<feature type="region of interest" description="Disordered" evidence="1">
    <location>
        <begin position="330"/>
        <end position="355"/>
    </location>
</feature>
<feature type="compositionally biased region" description="Basic and acidic residues" evidence="1">
    <location>
        <begin position="493"/>
        <end position="522"/>
    </location>
</feature>
<feature type="compositionally biased region" description="Basic and acidic residues" evidence="1">
    <location>
        <begin position="292"/>
        <end position="302"/>
    </location>
</feature>
<feature type="compositionally biased region" description="Polar residues" evidence="1">
    <location>
        <begin position="670"/>
        <end position="687"/>
    </location>
</feature>
<feature type="compositionally biased region" description="Polar residues" evidence="1">
    <location>
        <begin position="148"/>
        <end position="179"/>
    </location>
</feature>
<feature type="region of interest" description="Disordered" evidence="1">
    <location>
        <begin position="542"/>
        <end position="578"/>
    </location>
</feature>
<evidence type="ECO:0000256" key="1">
    <source>
        <dbReference type="SAM" id="MobiDB-lite"/>
    </source>
</evidence>
<keyword evidence="3" id="KW-1185">Reference proteome</keyword>
<reference evidence="2 3" key="1">
    <citation type="journal article" date="2019" name="Sci. Rep.">
        <title>Comparative genomics of chytrid fungi reveal insights into the obligate biotrophic and pathogenic lifestyle of Synchytrium endobioticum.</title>
        <authorList>
            <person name="van de Vossenberg B.T.L.H."/>
            <person name="Warris S."/>
            <person name="Nguyen H.D.T."/>
            <person name="van Gent-Pelzer M.P.E."/>
            <person name="Joly D.L."/>
            <person name="van de Geest H.C."/>
            <person name="Bonants P.J.M."/>
            <person name="Smith D.S."/>
            <person name="Levesque C.A."/>
            <person name="van der Lee T.A.J."/>
        </authorList>
    </citation>
    <scope>NUCLEOTIDE SEQUENCE [LARGE SCALE GENOMIC DNA]</scope>
    <source>
        <strain evidence="2 3">MB42</strain>
    </source>
</reference>
<feature type="compositionally biased region" description="Basic residues" evidence="1">
    <location>
        <begin position="246"/>
        <end position="256"/>
    </location>
</feature>
<name>A0A507DBI9_9FUNG</name>